<evidence type="ECO:0000256" key="1">
    <source>
        <dbReference type="ARBA" id="ARBA00007406"/>
    </source>
</evidence>
<dbReference type="EMBL" id="FMYT01000019">
    <property type="protein sequence ID" value="SDC93873.1"/>
    <property type="molecule type" value="Genomic_DNA"/>
</dbReference>
<feature type="binding site" evidence="5">
    <location>
        <position position="122"/>
    </location>
    <ligand>
        <name>NAD(+)</name>
        <dbReference type="ChEBI" id="CHEBI:57540"/>
    </ligand>
</feature>
<reference evidence="14 18" key="3">
    <citation type="submission" date="2019-03" db="EMBL/GenBank/DDBJ databases">
        <title>Subsurface microbial communities from deep shales in Ohio and West Virginia, USA.</title>
        <authorList>
            <person name="Wrighton K."/>
        </authorList>
    </citation>
    <scope>NUCLEOTIDE SEQUENCE [LARGE SCALE GENOMIC DNA]</scope>
    <source>
        <strain evidence="14 18">DSMZ 11287</strain>
    </source>
</reference>
<dbReference type="CDD" id="cd18126">
    <property type="entry name" value="GAPDH_I_C"/>
    <property type="match status" value="1"/>
</dbReference>
<dbReference type="InterPro" id="IPR006424">
    <property type="entry name" value="Glyceraldehyde-3-P_DH_1"/>
</dbReference>
<dbReference type="PRINTS" id="PR00078">
    <property type="entry name" value="G3PDHDRGNASE"/>
</dbReference>
<dbReference type="FunFam" id="3.30.360.10:FF:000002">
    <property type="entry name" value="Glyceraldehyde-3-phosphate dehydrogenase"/>
    <property type="match status" value="1"/>
</dbReference>
<keyword evidence="2 8" id="KW-0560">Oxidoreductase</keyword>
<dbReference type="Pfam" id="PF02800">
    <property type="entry name" value="Gp_dh_C"/>
    <property type="match status" value="1"/>
</dbReference>
<keyword evidence="5" id="KW-0520">NAD</keyword>
<dbReference type="EMBL" id="SOEF01000002">
    <property type="protein sequence ID" value="TDX47935.1"/>
    <property type="molecule type" value="Genomic_DNA"/>
</dbReference>
<protein>
    <recommendedName>
        <fullName evidence="8">Glyceraldehyde-3-phosphate dehydrogenase</fullName>
        <ecNumber evidence="8">1.2.1.-</ecNumber>
    </recommendedName>
</protein>
<dbReference type="InterPro" id="IPR020831">
    <property type="entry name" value="GlycerAld/Erythrose_P_DH"/>
</dbReference>
<evidence type="ECO:0000313" key="10">
    <source>
        <dbReference type="EMBL" id="SDC93873.1"/>
    </source>
</evidence>
<evidence type="ECO:0000313" key="17">
    <source>
        <dbReference type="Proteomes" id="UP000199519"/>
    </source>
</evidence>
<feature type="domain" description="Glyceraldehyde 3-phosphate dehydrogenase NAD(P) binding" evidence="9">
    <location>
        <begin position="3"/>
        <end position="154"/>
    </location>
</feature>
<dbReference type="RefSeq" id="WP_089655193.1">
    <property type="nucleotide sequence ID" value="NZ_FMYT01000019.1"/>
</dbReference>
<dbReference type="EC" id="1.2.1.-" evidence="8"/>
<feature type="binding site" evidence="4">
    <location>
        <begin position="212"/>
        <end position="213"/>
    </location>
    <ligand>
        <name>D-glyceraldehyde 3-phosphate</name>
        <dbReference type="ChEBI" id="CHEBI:59776"/>
    </ligand>
</feature>
<dbReference type="SUPFAM" id="SSF55347">
    <property type="entry name" value="Glyceraldehyde-3-phosphate dehydrogenase-like, C-terminal domain"/>
    <property type="match status" value="1"/>
</dbReference>
<dbReference type="InterPro" id="IPR020829">
    <property type="entry name" value="GlycerAld_3-P_DH_cat"/>
</dbReference>
<dbReference type="Proteomes" id="UP000198945">
    <property type="component" value="Unassembled WGS sequence"/>
</dbReference>
<dbReference type="Proteomes" id="UP000324896">
    <property type="component" value="Unassembled WGS sequence"/>
</dbReference>
<comment type="similarity">
    <text evidence="1 7">Belongs to the glyceraldehyde-3-phosphate dehydrogenase family.</text>
</comment>
<dbReference type="InterPro" id="IPR036291">
    <property type="entry name" value="NAD(P)-bd_dom_sf"/>
</dbReference>
<feature type="binding site" evidence="4">
    <location>
        <position position="235"/>
    </location>
    <ligand>
        <name>D-glyceraldehyde 3-phosphate</name>
        <dbReference type="ChEBI" id="CHEBI:59776"/>
    </ligand>
</feature>
<dbReference type="PANTHER" id="PTHR43148">
    <property type="entry name" value="GLYCERALDEHYDE-3-PHOSPHATE DEHYDROGENASE 2"/>
    <property type="match status" value="1"/>
</dbReference>
<organism evidence="10 19">
    <name type="scientific">Halanaerobium congolense</name>
    <dbReference type="NCBI Taxonomy" id="54121"/>
    <lineage>
        <taxon>Bacteria</taxon>
        <taxon>Bacillati</taxon>
        <taxon>Bacillota</taxon>
        <taxon>Clostridia</taxon>
        <taxon>Halanaerobiales</taxon>
        <taxon>Halanaerobiaceae</taxon>
        <taxon>Halanaerobium</taxon>
    </lineage>
</organism>
<dbReference type="Proteomes" id="UP000199519">
    <property type="component" value="Unassembled WGS sequence"/>
</dbReference>
<dbReference type="Proteomes" id="UP000295472">
    <property type="component" value="Unassembled WGS sequence"/>
</dbReference>
<proteinExistence type="inferred from homology"/>
<dbReference type="PROSITE" id="PS00071">
    <property type="entry name" value="GAPDH"/>
    <property type="match status" value="1"/>
</dbReference>
<evidence type="ECO:0000313" key="16">
    <source>
        <dbReference type="Proteomes" id="UP000198945"/>
    </source>
</evidence>
<gene>
    <name evidence="14" type="ORF">C7954_10294</name>
    <name evidence="10" type="ORF">SAMN04488597_11912</name>
    <name evidence="11" type="ORF">SAMN04488598_102122</name>
    <name evidence="13" type="ORF">SAMN04515652_10260</name>
    <name evidence="12" type="ORF">SAMN04515654_12040</name>
</gene>
<name>A0A1G6QNH4_9FIRM</name>
<dbReference type="AlphaFoldDB" id="A0A1G6QNH4"/>
<dbReference type="InterPro" id="IPR020828">
    <property type="entry name" value="GlycerAld_3-P_DH_NAD(P)-bd"/>
</dbReference>
<dbReference type="CDD" id="cd05214">
    <property type="entry name" value="GAPDH_I_N"/>
    <property type="match status" value="1"/>
</dbReference>
<feature type="binding site" evidence="4">
    <location>
        <begin position="153"/>
        <end position="155"/>
    </location>
    <ligand>
        <name>D-glyceraldehyde 3-phosphate</name>
        <dbReference type="ChEBI" id="CHEBI:59776"/>
    </ligand>
</feature>
<dbReference type="FunFam" id="3.40.50.720:FF:000001">
    <property type="entry name" value="Glyceraldehyde-3-phosphate dehydrogenase"/>
    <property type="match status" value="1"/>
</dbReference>
<feature type="binding site" evidence="5">
    <location>
        <position position="317"/>
    </location>
    <ligand>
        <name>NAD(+)</name>
        <dbReference type="ChEBI" id="CHEBI:57540"/>
    </ligand>
</feature>
<evidence type="ECO:0000313" key="14">
    <source>
        <dbReference type="EMBL" id="TDX47935.1"/>
    </source>
</evidence>
<dbReference type="GO" id="GO:0051287">
    <property type="term" value="F:NAD binding"/>
    <property type="evidence" value="ECO:0007669"/>
    <property type="project" value="InterPro"/>
</dbReference>
<evidence type="ECO:0000313" key="18">
    <source>
        <dbReference type="Proteomes" id="UP000295472"/>
    </source>
</evidence>
<evidence type="ECO:0000313" key="12">
    <source>
        <dbReference type="EMBL" id="SDI93486.1"/>
    </source>
</evidence>
<dbReference type="InterPro" id="IPR020830">
    <property type="entry name" value="GlycerAld_3-P_DH_AS"/>
</dbReference>
<keyword evidence="17" id="KW-1185">Reference proteome</keyword>
<dbReference type="GO" id="GO:0016620">
    <property type="term" value="F:oxidoreductase activity, acting on the aldehyde or oxo group of donors, NAD or NADP as acceptor"/>
    <property type="evidence" value="ECO:0007669"/>
    <property type="project" value="InterPro"/>
</dbReference>
<dbReference type="EMBL" id="FOHG01000002">
    <property type="protein sequence ID" value="SES64706.1"/>
    <property type="molecule type" value="Genomic_DNA"/>
</dbReference>
<feature type="binding site" evidence="5">
    <location>
        <position position="36"/>
    </location>
    <ligand>
        <name>NAD(+)</name>
        <dbReference type="ChEBI" id="CHEBI:57540"/>
    </ligand>
</feature>
<evidence type="ECO:0000256" key="3">
    <source>
        <dbReference type="PIRSR" id="PIRSR000149-1"/>
    </source>
</evidence>
<evidence type="ECO:0000256" key="8">
    <source>
        <dbReference type="RuleBase" id="RU361160"/>
    </source>
</evidence>
<dbReference type="PIRSF" id="PIRSF000149">
    <property type="entry name" value="GAP_DH"/>
    <property type="match status" value="1"/>
</dbReference>
<reference evidence="15 17" key="2">
    <citation type="submission" date="2016-10" db="EMBL/GenBank/DDBJ databases">
        <authorList>
            <person name="Varghese N."/>
            <person name="Submissions S."/>
        </authorList>
    </citation>
    <scope>NUCLEOTIDE SEQUENCE [LARGE SCALE GENOMIC DNA]</scope>
    <source>
        <strain evidence="10 19">WG10</strain>
        <strain evidence="11 17">WG2</strain>
        <strain evidence="13 15">WG5</strain>
    </source>
</reference>
<feature type="binding site" evidence="4">
    <location>
        <position position="184"/>
    </location>
    <ligand>
        <name>D-glyceraldehyde 3-phosphate</name>
        <dbReference type="ChEBI" id="CHEBI:59776"/>
    </ligand>
</feature>
<dbReference type="Pfam" id="PF00044">
    <property type="entry name" value="Gp_dh_N"/>
    <property type="match status" value="1"/>
</dbReference>
<dbReference type="GO" id="GO:0006006">
    <property type="term" value="P:glucose metabolic process"/>
    <property type="evidence" value="ECO:0007669"/>
    <property type="project" value="InterPro"/>
</dbReference>
<dbReference type="EMBL" id="FNBJ01000002">
    <property type="protein sequence ID" value="SDE82297.1"/>
    <property type="molecule type" value="Genomic_DNA"/>
</dbReference>
<evidence type="ECO:0000313" key="15">
    <source>
        <dbReference type="Proteomes" id="UP000198612"/>
    </source>
</evidence>
<dbReference type="SMART" id="SM00846">
    <property type="entry name" value="Gp_dh_N"/>
    <property type="match status" value="1"/>
</dbReference>
<evidence type="ECO:0000259" key="9">
    <source>
        <dbReference type="SMART" id="SM00846"/>
    </source>
</evidence>
<evidence type="ECO:0000256" key="2">
    <source>
        <dbReference type="ARBA" id="ARBA00023002"/>
    </source>
</evidence>
<evidence type="ECO:0000313" key="13">
    <source>
        <dbReference type="EMBL" id="SES64706.1"/>
    </source>
</evidence>
<evidence type="ECO:0000256" key="4">
    <source>
        <dbReference type="PIRSR" id="PIRSR000149-2"/>
    </source>
</evidence>
<evidence type="ECO:0000256" key="7">
    <source>
        <dbReference type="RuleBase" id="RU000397"/>
    </source>
</evidence>
<evidence type="ECO:0000256" key="6">
    <source>
        <dbReference type="PIRSR" id="PIRSR000149-4"/>
    </source>
</evidence>
<dbReference type="NCBIfam" id="TIGR01534">
    <property type="entry name" value="GAPDH-I"/>
    <property type="match status" value="1"/>
</dbReference>
<feature type="active site" description="Nucleophile" evidence="3">
    <location>
        <position position="154"/>
    </location>
</feature>
<dbReference type="Gene3D" id="3.40.50.720">
    <property type="entry name" value="NAD(P)-binding Rossmann-like Domain"/>
    <property type="match status" value="1"/>
</dbReference>
<dbReference type="Gene3D" id="3.30.360.10">
    <property type="entry name" value="Dihydrodipicolinate Reductase, domain 2"/>
    <property type="match status" value="1"/>
</dbReference>
<evidence type="ECO:0000256" key="5">
    <source>
        <dbReference type="PIRSR" id="PIRSR000149-3"/>
    </source>
</evidence>
<reference evidence="12 16" key="1">
    <citation type="submission" date="2016-10" db="EMBL/GenBank/DDBJ databases">
        <authorList>
            <person name="de Groot N.N."/>
        </authorList>
    </citation>
    <scope>NUCLEOTIDE SEQUENCE [LARGE SCALE GENOMIC DNA]</scope>
    <source>
        <strain evidence="12 16">WG7</strain>
    </source>
</reference>
<accession>A0A1G6QNH4</accession>
<dbReference type="SUPFAM" id="SSF51735">
    <property type="entry name" value="NAD(P)-binding Rossmann-fold domains"/>
    <property type="match status" value="1"/>
</dbReference>
<evidence type="ECO:0000313" key="19">
    <source>
        <dbReference type="Proteomes" id="UP000324896"/>
    </source>
</evidence>
<dbReference type="GeneID" id="57011681"/>
<feature type="site" description="Activates thiol group during catalysis" evidence="6">
    <location>
        <position position="181"/>
    </location>
</feature>
<dbReference type="GO" id="GO:0050661">
    <property type="term" value="F:NADP binding"/>
    <property type="evidence" value="ECO:0007669"/>
    <property type="project" value="InterPro"/>
</dbReference>
<feature type="binding site" evidence="5">
    <location>
        <begin position="12"/>
        <end position="13"/>
    </location>
    <ligand>
        <name>NAD(+)</name>
        <dbReference type="ChEBI" id="CHEBI:57540"/>
    </ligand>
</feature>
<dbReference type="EMBL" id="FNEH01000020">
    <property type="protein sequence ID" value="SDI93486.1"/>
    <property type="molecule type" value="Genomic_DNA"/>
</dbReference>
<dbReference type="Proteomes" id="UP000198612">
    <property type="component" value="Unassembled WGS sequence"/>
</dbReference>
<keyword evidence="5" id="KW-0547">Nucleotide-binding</keyword>
<sequence>MTKRVAINGFGRIGRGYLRLVEGRNTDKIEIVAINDLVNVENLAYLLKYDSVHGRFDGTVEVKDGDLVVNGKKIKVTAVKDPAELPWAENDIDVVIESTGVFRKKDQLMNHIEAGAKKVILTVPAKDKIDNTIVLGVNDDDLSDDDLIVSNASCTTNCLAPLAKALNDEFGIEKGLITTIHGYTTSQAILDMPASKIRRGRTAAENIIPTTTGAAIATTKVLPELEGKIDGMAMRVPVPDGSCVDGVFTLEQDVTVEEVNAMFKKKAEGEMKGILGYTEEELVSRDIMGQFESSKIDAQSTMVVNGNMVKVISWYDNELSYTNRVVDLTLKL</sequence>
<evidence type="ECO:0000313" key="11">
    <source>
        <dbReference type="EMBL" id="SDE82297.1"/>
    </source>
</evidence>